<keyword evidence="12" id="KW-0807">Transducer</keyword>
<keyword evidence="17" id="KW-1185">Reference proteome</keyword>
<evidence type="ECO:0000256" key="10">
    <source>
        <dbReference type="ARBA" id="ARBA00023170"/>
    </source>
</evidence>
<evidence type="ECO:0000256" key="5">
    <source>
        <dbReference type="ARBA" id="ARBA00022737"/>
    </source>
</evidence>
<organism evidence="16 17">
    <name type="scientific">Paramormyrops kingsleyae</name>
    <dbReference type="NCBI Taxonomy" id="1676925"/>
    <lineage>
        <taxon>Eukaryota</taxon>
        <taxon>Metazoa</taxon>
        <taxon>Chordata</taxon>
        <taxon>Craniata</taxon>
        <taxon>Vertebrata</taxon>
        <taxon>Euteleostomi</taxon>
        <taxon>Actinopterygii</taxon>
        <taxon>Neopterygii</taxon>
        <taxon>Teleostei</taxon>
        <taxon>Osteoglossocephala</taxon>
        <taxon>Osteoglossomorpha</taxon>
        <taxon>Osteoglossiformes</taxon>
        <taxon>Mormyridae</taxon>
        <taxon>Paramormyrops</taxon>
    </lineage>
</organism>
<comment type="caution">
    <text evidence="13">Lacks conserved residue(s) required for the propagation of feature annotation.</text>
</comment>
<keyword evidence="11" id="KW-0325">Glycoprotein</keyword>
<dbReference type="InterPro" id="IPR032675">
    <property type="entry name" value="LRR_dom_sf"/>
</dbReference>
<dbReference type="SMART" id="SM00192">
    <property type="entry name" value="LDLa"/>
    <property type="match status" value="1"/>
</dbReference>
<evidence type="ECO:0000256" key="14">
    <source>
        <dbReference type="SAM" id="Phobius"/>
    </source>
</evidence>
<dbReference type="InterPro" id="IPR000276">
    <property type="entry name" value="GPCR_Rhodpsn"/>
</dbReference>
<evidence type="ECO:0000256" key="4">
    <source>
        <dbReference type="ARBA" id="ARBA00022692"/>
    </source>
</evidence>
<proteinExistence type="predicted"/>
<dbReference type="PRINTS" id="PR00373">
    <property type="entry name" value="GLYCHORMONER"/>
</dbReference>
<dbReference type="Gene3D" id="3.80.10.10">
    <property type="entry name" value="Ribonuclease Inhibitor"/>
    <property type="match status" value="1"/>
</dbReference>
<dbReference type="Gene3D" id="1.20.1070.10">
    <property type="entry name" value="Rhodopsin 7-helix transmembrane proteins"/>
    <property type="match status" value="1"/>
</dbReference>
<dbReference type="GO" id="GO:0009755">
    <property type="term" value="P:hormone-mediated signaling pathway"/>
    <property type="evidence" value="ECO:0007669"/>
    <property type="project" value="TreeGrafter"/>
</dbReference>
<keyword evidence="7" id="KW-0297">G-protein coupled receptor</keyword>
<dbReference type="AlphaFoldDB" id="A0A3B3R3L6"/>
<dbReference type="InterPro" id="IPR036055">
    <property type="entry name" value="LDL_receptor-like_sf"/>
</dbReference>
<dbReference type="GO" id="GO:0008528">
    <property type="term" value="F:G protein-coupled peptide receptor activity"/>
    <property type="evidence" value="ECO:0007669"/>
    <property type="project" value="TreeGrafter"/>
</dbReference>
<feature type="domain" description="G-protein coupled receptors family 1 profile" evidence="15">
    <location>
        <begin position="282"/>
        <end position="538"/>
    </location>
</feature>
<dbReference type="InterPro" id="IPR023415">
    <property type="entry name" value="LDLR_class-A_CS"/>
</dbReference>
<sequence length="602" mass="68077">GCLLGDFPCGNLSICLPQGLHCNGHPDCPNGADEENCDNSGWADFFDRVVRRTDPQDLASHCLEKYLDGCKCIQTELQCVHLNLDTVPQASRNVTSCLSQNRITLLEPGVFGDLRKLRWILDDNPLKSISPDTFTGLMSLFFSMVNTSLEELPPARLCSHMPSLNWNKIRFLPENVFQPLLLLGENISHNPLRHIHLGLFDPLISLQSRSLEGIEIPNIQKRMLEPMKNLSHYFKMFQYCSYAPHVRRCKPNSDGISSFENLLANTVLRVSVWVMACITCFGNLFVIGMRTVIRAENHLHALSIKVLCADCLMGVYLFFLGVFDLKFRGEYNRNAQLWMESPTCHTMGFLATLSSEVSVMLLTYLTLEKFLAIVFPFSDLRPGHCQAVAVLVAIWLLGVLIAAVPLLDEDLFGNYYGRNGVCFPLHSDLLERPTAKGYSTGIFLLNLVAFLIIVFCYSCMFYSIYRTGINATVLRSRLHRDVAVANRFFFIVFSDALCWIPIFLIKILSLLEVEIPTITSWLVIFVLPINSALNPILYTLTTSFFREQVKLLLCQWHRQSGMKKERKSLSSCVIYMEASHKASCQQHCLPPISIVGIDTKYG</sequence>
<feature type="transmembrane region" description="Helical" evidence="14">
    <location>
        <begin position="388"/>
        <end position="407"/>
    </location>
</feature>
<dbReference type="STRING" id="1676925.ENSPKIP00000013362"/>
<evidence type="ECO:0000313" key="17">
    <source>
        <dbReference type="Proteomes" id="UP000261540"/>
    </source>
</evidence>
<feature type="transmembrane region" description="Helical" evidence="14">
    <location>
        <begin position="299"/>
        <end position="323"/>
    </location>
</feature>
<dbReference type="PROSITE" id="PS50262">
    <property type="entry name" value="G_PROTEIN_RECEP_F1_2"/>
    <property type="match status" value="1"/>
</dbReference>
<dbReference type="GO" id="GO:0016500">
    <property type="term" value="F:protein-hormone receptor activity"/>
    <property type="evidence" value="ECO:0007669"/>
    <property type="project" value="InterPro"/>
</dbReference>
<keyword evidence="2" id="KW-1003">Cell membrane</keyword>
<evidence type="ECO:0000256" key="2">
    <source>
        <dbReference type="ARBA" id="ARBA00022475"/>
    </source>
</evidence>
<evidence type="ECO:0000256" key="8">
    <source>
        <dbReference type="ARBA" id="ARBA00023136"/>
    </source>
</evidence>
<evidence type="ECO:0000256" key="1">
    <source>
        <dbReference type="ARBA" id="ARBA00004651"/>
    </source>
</evidence>
<keyword evidence="6 14" id="KW-1133">Transmembrane helix</keyword>
<evidence type="ECO:0000256" key="9">
    <source>
        <dbReference type="ARBA" id="ARBA00023157"/>
    </source>
</evidence>
<evidence type="ECO:0000313" key="16">
    <source>
        <dbReference type="Ensembl" id="ENSPKIP00000013362.1"/>
    </source>
</evidence>
<dbReference type="SUPFAM" id="SSF57424">
    <property type="entry name" value="LDL receptor-like module"/>
    <property type="match status" value="1"/>
</dbReference>
<feature type="transmembrane region" description="Helical" evidence="14">
    <location>
        <begin position="486"/>
        <end position="508"/>
    </location>
</feature>
<keyword evidence="10" id="KW-0675">Receptor</keyword>
<evidence type="ECO:0000256" key="12">
    <source>
        <dbReference type="ARBA" id="ARBA00023224"/>
    </source>
</evidence>
<dbReference type="PRINTS" id="PR00237">
    <property type="entry name" value="GPCRRHODOPSN"/>
</dbReference>
<dbReference type="SUPFAM" id="SSF81321">
    <property type="entry name" value="Family A G protein-coupled receptor-like"/>
    <property type="match status" value="1"/>
</dbReference>
<evidence type="ECO:0000259" key="15">
    <source>
        <dbReference type="PROSITE" id="PS50262"/>
    </source>
</evidence>
<dbReference type="PROSITE" id="PS01209">
    <property type="entry name" value="LDLRA_1"/>
    <property type="match status" value="1"/>
</dbReference>
<feature type="transmembrane region" description="Helical" evidence="14">
    <location>
        <begin position="347"/>
        <end position="367"/>
    </location>
</feature>
<evidence type="ECO:0000256" key="3">
    <source>
        <dbReference type="ARBA" id="ARBA00022614"/>
    </source>
</evidence>
<comment type="subcellular location">
    <subcellularLocation>
        <location evidence="1">Cell membrane</location>
        <topology evidence="1">Multi-pass membrane protein</topology>
    </subcellularLocation>
</comment>
<dbReference type="PROSITE" id="PS50068">
    <property type="entry name" value="LDLRA_2"/>
    <property type="match status" value="1"/>
</dbReference>
<dbReference type="CDD" id="cd00112">
    <property type="entry name" value="LDLa"/>
    <property type="match status" value="1"/>
</dbReference>
<evidence type="ECO:0000256" key="7">
    <source>
        <dbReference type="ARBA" id="ARBA00023040"/>
    </source>
</evidence>
<evidence type="ECO:0000256" key="6">
    <source>
        <dbReference type="ARBA" id="ARBA00022989"/>
    </source>
</evidence>
<feature type="transmembrane region" description="Helical" evidence="14">
    <location>
        <begin position="520"/>
        <end position="540"/>
    </location>
</feature>
<dbReference type="PANTHER" id="PTHR24372:SF72">
    <property type="entry name" value="RELAXIN RECEPTOR 2"/>
    <property type="match status" value="1"/>
</dbReference>
<feature type="transmembrane region" description="Helical" evidence="14">
    <location>
        <begin position="267"/>
        <end position="287"/>
    </location>
</feature>
<dbReference type="InterPro" id="IPR017452">
    <property type="entry name" value="GPCR_Rhodpsn_7TM"/>
</dbReference>
<dbReference type="GeneTree" id="ENSGT00940000158948"/>
<keyword evidence="9 13" id="KW-1015">Disulfide bond</keyword>
<protein>
    <submittedName>
        <fullName evidence="16">Relaxin family peptide receptor 2b</fullName>
    </submittedName>
</protein>
<dbReference type="GO" id="GO:0005886">
    <property type="term" value="C:plasma membrane"/>
    <property type="evidence" value="ECO:0007669"/>
    <property type="project" value="UniProtKB-SubCell"/>
</dbReference>
<feature type="disulfide bond" evidence="13">
    <location>
        <begin position="22"/>
        <end position="37"/>
    </location>
</feature>
<keyword evidence="5" id="KW-0677">Repeat</keyword>
<dbReference type="Gene3D" id="4.10.400.10">
    <property type="entry name" value="Low-density Lipoprotein Receptor"/>
    <property type="match status" value="1"/>
</dbReference>
<dbReference type="InterPro" id="IPR002131">
    <property type="entry name" value="Gphrmn_rcpt_fam"/>
</dbReference>
<evidence type="ECO:0000256" key="13">
    <source>
        <dbReference type="PROSITE-ProRule" id="PRU00124"/>
    </source>
</evidence>
<feature type="transmembrane region" description="Helical" evidence="14">
    <location>
        <begin position="442"/>
        <end position="465"/>
    </location>
</feature>
<dbReference type="GO" id="GO:0007189">
    <property type="term" value="P:adenylate cyclase-activating G protein-coupled receptor signaling pathway"/>
    <property type="evidence" value="ECO:0007669"/>
    <property type="project" value="TreeGrafter"/>
</dbReference>
<dbReference type="SUPFAM" id="SSF52058">
    <property type="entry name" value="L domain-like"/>
    <property type="match status" value="1"/>
</dbReference>
<dbReference type="Pfam" id="PF00001">
    <property type="entry name" value="7tm_1"/>
    <property type="match status" value="1"/>
</dbReference>
<dbReference type="FunFam" id="1.20.1070.10:FF:000023">
    <property type="entry name" value="Relaxin family peptide receptor 1"/>
    <property type="match status" value="1"/>
</dbReference>
<dbReference type="PANTHER" id="PTHR24372">
    <property type="entry name" value="GLYCOPROTEIN HORMONE RECEPTOR"/>
    <property type="match status" value="1"/>
</dbReference>
<dbReference type="Pfam" id="PF00057">
    <property type="entry name" value="Ldl_recept_a"/>
    <property type="match status" value="1"/>
</dbReference>
<keyword evidence="3" id="KW-0433">Leucine-rich repeat</keyword>
<dbReference type="InterPro" id="IPR002172">
    <property type="entry name" value="LDrepeatLR_classA_rpt"/>
</dbReference>
<reference evidence="16" key="1">
    <citation type="submission" date="2025-08" db="UniProtKB">
        <authorList>
            <consortium name="Ensembl"/>
        </authorList>
    </citation>
    <scope>IDENTIFICATION</scope>
</reference>
<dbReference type="FunFam" id="4.10.400.10:FF:000014">
    <property type="entry name" value="Relaxin family peptide receptor 1"/>
    <property type="match status" value="1"/>
</dbReference>
<dbReference type="Ensembl" id="ENSPKIT00000037784.1">
    <property type="protein sequence ID" value="ENSPKIP00000013362.1"/>
    <property type="gene ID" value="ENSPKIG00000000826.1"/>
</dbReference>
<name>A0A3B3R3L6_9TELE</name>
<evidence type="ECO:0000256" key="11">
    <source>
        <dbReference type="ARBA" id="ARBA00023180"/>
    </source>
</evidence>
<reference evidence="16" key="2">
    <citation type="submission" date="2025-09" db="UniProtKB">
        <authorList>
            <consortium name="Ensembl"/>
        </authorList>
    </citation>
    <scope>IDENTIFICATION</scope>
</reference>
<keyword evidence="8 14" id="KW-0472">Membrane</keyword>
<dbReference type="Proteomes" id="UP000261540">
    <property type="component" value="Unplaced"/>
</dbReference>
<keyword evidence="4 14" id="KW-0812">Transmembrane</keyword>
<accession>A0A3B3R3L6</accession>